<dbReference type="Proteomes" id="UP000886858">
    <property type="component" value="Unassembled WGS sequence"/>
</dbReference>
<reference evidence="1" key="2">
    <citation type="submission" date="2021-04" db="EMBL/GenBank/DDBJ databases">
        <authorList>
            <person name="Gilroy R."/>
        </authorList>
    </citation>
    <scope>NUCLEOTIDE SEQUENCE</scope>
    <source>
        <strain evidence="1">CHK179-7159</strain>
    </source>
</reference>
<evidence type="ECO:0000313" key="2">
    <source>
        <dbReference type="Proteomes" id="UP000886858"/>
    </source>
</evidence>
<organism evidence="1 2">
    <name type="scientific">Candidatus Eisenbergiella merdipullorum</name>
    <dbReference type="NCBI Taxonomy" id="2838553"/>
    <lineage>
        <taxon>Bacteria</taxon>
        <taxon>Bacillati</taxon>
        <taxon>Bacillota</taxon>
        <taxon>Clostridia</taxon>
        <taxon>Lachnospirales</taxon>
        <taxon>Lachnospiraceae</taxon>
        <taxon>Eisenbergiella</taxon>
    </lineage>
</organism>
<sequence length="73" mass="9183">MDDRTVIYNLQRDMWRMTEKYGYEKLTDEQWERFVEDGYALQAKYRKVNRNAELLMRDMFRAVQEYYIRKKEG</sequence>
<comment type="caution">
    <text evidence="1">The sequence shown here is derived from an EMBL/GenBank/DDBJ whole genome shotgun (WGS) entry which is preliminary data.</text>
</comment>
<accession>A0A9D2I5U9</accession>
<dbReference type="EMBL" id="DWYY01000037">
    <property type="protein sequence ID" value="HJA92118.1"/>
    <property type="molecule type" value="Genomic_DNA"/>
</dbReference>
<dbReference type="AlphaFoldDB" id="A0A9D2I5U9"/>
<name>A0A9D2I5U9_9FIRM</name>
<evidence type="ECO:0000313" key="1">
    <source>
        <dbReference type="EMBL" id="HJA92118.1"/>
    </source>
</evidence>
<proteinExistence type="predicted"/>
<gene>
    <name evidence="1" type="ORF">H9717_03215</name>
</gene>
<reference evidence="1" key="1">
    <citation type="journal article" date="2021" name="PeerJ">
        <title>Extensive microbial diversity within the chicken gut microbiome revealed by metagenomics and culture.</title>
        <authorList>
            <person name="Gilroy R."/>
            <person name="Ravi A."/>
            <person name="Getino M."/>
            <person name="Pursley I."/>
            <person name="Horton D.L."/>
            <person name="Alikhan N.F."/>
            <person name="Baker D."/>
            <person name="Gharbi K."/>
            <person name="Hall N."/>
            <person name="Watson M."/>
            <person name="Adriaenssens E.M."/>
            <person name="Foster-Nyarko E."/>
            <person name="Jarju S."/>
            <person name="Secka A."/>
            <person name="Antonio M."/>
            <person name="Oren A."/>
            <person name="Chaudhuri R.R."/>
            <person name="La Ragione R."/>
            <person name="Hildebrand F."/>
            <person name="Pallen M.J."/>
        </authorList>
    </citation>
    <scope>NUCLEOTIDE SEQUENCE</scope>
    <source>
        <strain evidence="1">CHK179-7159</strain>
    </source>
</reference>
<protein>
    <submittedName>
        <fullName evidence="1">Uncharacterized protein</fullName>
    </submittedName>
</protein>